<dbReference type="SUPFAM" id="SSF53335">
    <property type="entry name" value="S-adenosyl-L-methionine-dependent methyltransferases"/>
    <property type="match status" value="1"/>
</dbReference>
<dbReference type="GO" id="GO:0032259">
    <property type="term" value="P:methylation"/>
    <property type="evidence" value="ECO:0007669"/>
    <property type="project" value="UniProtKB-KW"/>
</dbReference>
<keyword evidence="2" id="KW-0489">Methyltransferase</keyword>
<dbReference type="GO" id="GO:0008168">
    <property type="term" value="F:methyltransferase activity"/>
    <property type="evidence" value="ECO:0007669"/>
    <property type="project" value="UniProtKB-KW"/>
</dbReference>
<proteinExistence type="predicted"/>
<evidence type="ECO:0000259" key="1">
    <source>
        <dbReference type="Pfam" id="PF08242"/>
    </source>
</evidence>
<accession>A0A285D501</accession>
<reference evidence="2 3" key="1">
    <citation type="submission" date="2017-08" db="EMBL/GenBank/DDBJ databases">
        <authorList>
            <person name="de Groot N.N."/>
        </authorList>
    </citation>
    <scope>NUCLEOTIDE SEQUENCE [LARGE SCALE GENOMIC DNA]</scope>
    <source>
        <strain evidence="2 3">JC228</strain>
    </source>
</reference>
<evidence type="ECO:0000313" key="2">
    <source>
        <dbReference type="EMBL" id="SNX74877.1"/>
    </source>
</evidence>
<feature type="domain" description="Methyltransferase type 12" evidence="1">
    <location>
        <begin position="53"/>
        <end position="153"/>
    </location>
</feature>
<sequence>MDIKNHYKDLILTESQIINNQHRDAVGGLWEEIGKLQFEFLVKNGLKPEHSLLDVGCGALRGGIHFINYLYTKNYYGIDINPFLMDAGIKELEKASLLEKKPYLLVNGDFQFDLFNQKFDFALAQSLFTHLPLNHIHRCLINISKVLKEGGKFYATFFETENKFALDGIIQSNEIVTYLDSDPYHYHFSVFTYLIEGLPLTVQYIGDWKHPRNQKMVCFSK</sequence>
<name>A0A285D501_9BACI</name>
<dbReference type="Pfam" id="PF08242">
    <property type="entry name" value="Methyltransf_12"/>
    <property type="match status" value="1"/>
</dbReference>
<dbReference type="InterPro" id="IPR029063">
    <property type="entry name" value="SAM-dependent_MTases_sf"/>
</dbReference>
<dbReference type="AlphaFoldDB" id="A0A285D501"/>
<protein>
    <submittedName>
        <fullName evidence="2">Methyltransferase family protein</fullName>
    </submittedName>
</protein>
<keyword evidence="2" id="KW-0808">Transferase</keyword>
<organism evidence="2 3">
    <name type="scientific">Bacillus oleivorans</name>
    <dbReference type="NCBI Taxonomy" id="1448271"/>
    <lineage>
        <taxon>Bacteria</taxon>
        <taxon>Bacillati</taxon>
        <taxon>Bacillota</taxon>
        <taxon>Bacilli</taxon>
        <taxon>Bacillales</taxon>
        <taxon>Bacillaceae</taxon>
        <taxon>Bacillus</taxon>
    </lineage>
</organism>
<keyword evidence="3" id="KW-1185">Reference proteome</keyword>
<dbReference type="EMBL" id="OAOP01000010">
    <property type="protein sequence ID" value="SNX74877.1"/>
    <property type="molecule type" value="Genomic_DNA"/>
</dbReference>
<dbReference type="PANTHER" id="PTHR37886:SF1">
    <property type="entry name" value="S-ADENOSYL-L-METHIONINE-DEPENDENT METHYLTRANSFERASES SUPERFAMILY PROTEIN"/>
    <property type="match status" value="1"/>
</dbReference>
<evidence type="ECO:0000313" key="3">
    <source>
        <dbReference type="Proteomes" id="UP000219546"/>
    </source>
</evidence>
<dbReference type="Proteomes" id="UP000219546">
    <property type="component" value="Unassembled WGS sequence"/>
</dbReference>
<dbReference type="InterPro" id="IPR013217">
    <property type="entry name" value="Methyltransf_12"/>
</dbReference>
<dbReference type="CDD" id="cd02440">
    <property type="entry name" value="AdoMet_MTases"/>
    <property type="match status" value="1"/>
</dbReference>
<dbReference type="RefSeq" id="WP_179714357.1">
    <property type="nucleotide sequence ID" value="NZ_JBEPMQ010000011.1"/>
</dbReference>
<dbReference type="PANTHER" id="PTHR37886">
    <property type="entry name" value="S-ADENOSYL-L-METHIONINE-DEPENDENT METHYLTRANSFERASES SUPERFAMILY PROTEIN"/>
    <property type="match status" value="1"/>
</dbReference>
<dbReference type="Gene3D" id="3.40.50.150">
    <property type="entry name" value="Vaccinia Virus protein VP39"/>
    <property type="match status" value="1"/>
</dbReference>
<gene>
    <name evidence="2" type="ORF">SAMN05877753_110133</name>
</gene>